<accession>A0AAD9KW29</accession>
<dbReference type="PANTHER" id="PTHR21456">
    <property type="entry name" value="FAMILY WITH SEQUENCE SIMILARITY 102"/>
    <property type="match status" value="1"/>
</dbReference>
<dbReference type="AlphaFoldDB" id="A0AAD9KW29"/>
<keyword evidence="5" id="KW-1185">Reference proteome</keyword>
<comment type="similarity">
    <text evidence="1">Belongs to the EEIG family.</text>
</comment>
<dbReference type="PROSITE" id="PS51840">
    <property type="entry name" value="C2_NT"/>
    <property type="match status" value="1"/>
</dbReference>
<dbReference type="Proteomes" id="UP001209878">
    <property type="component" value="Unassembled WGS sequence"/>
</dbReference>
<reference evidence="4" key="1">
    <citation type="journal article" date="2023" name="Mol. Biol. Evol.">
        <title>Third-Generation Sequencing Reveals the Adaptive Role of the Epigenome in Three Deep-Sea Polychaetes.</title>
        <authorList>
            <person name="Perez M."/>
            <person name="Aroh O."/>
            <person name="Sun Y."/>
            <person name="Lan Y."/>
            <person name="Juniper S.K."/>
            <person name="Young C.R."/>
            <person name="Angers B."/>
            <person name="Qian P.Y."/>
        </authorList>
    </citation>
    <scope>NUCLEOTIDE SEQUENCE</scope>
    <source>
        <strain evidence="4">R07B-5</strain>
    </source>
</reference>
<dbReference type="InterPro" id="IPR019448">
    <property type="entry name" value="NT-C2"/>
</dbReference>
<evidence type="ECO:0000259" key="3">
    <source>
        <dbReference type="PROSITE" id="PS51840"/>
    </source>
</evidence>
<comment type="caution">
    <text evidence="4">The sequence shown here is derived from an EMBL/GenBank/DDBJ whole genome shotgun (WGS) entry which is preliminary data.</text>
</comment>
<dbReference type="EMBL" id="JAODUO010000543">
    <property type="protein sequence ID" value="KAK2178454.1"/>
    <property type="molecule type" value="Genomic_DNA"/>
</dbReference>
<dbReference type="InterPro" id="IPR039931">
    <property type="entry name" value="EEIG1/2-like"/>
</dbReference>
<feature type="domain" description="C2 NT-type" evidence="3">
    <location>
        <begin position="1"/>
        <end position="76"/>
    </location>
</feature>
<organism evidence="4 5">
    <name type="scientific">Ridgeia piscesae</name>
    <name type="common">Tubeworm</name>
    <dbReference type="NCBI Taxonomy" id="27915"/>
    <lineage>
        <taxon>Eukaryota</taxon>
        <taxon>Metazoa</taxon>
        <taxon>Spiralia</taxon>
        <taxon>Lophotrochozoa</taxon>
        <taxon>Annelida</taxon>
        <taxon>Polychaeta</taxon>
        <taxon>Sedentaria</taxon>
        <taxon>Canalipalpata</taxon>
        <taxon>Sabellida</taxon>
        <taxon>Siboglinidae</taxon>
        <taxon>Ridgeia</taxon>
    </lineage>
</organism>
<dbReference type="Pfam" id="PF10358">
    <property type="entry name" value="NT-C2"/>
    <property type="match status" value="1"/>
</dbReference>
<feature type="region of interest" description="Disordered" evidence="2">
    <location>
        <begin position="153"/>
        <end position="193"/>
    </location>
</feature>
<proteinExistence type="inferred from homology"/>
<feature type="region of interest" description="Disordered" evidence="2">
    <location>
        <begin position="94"/>
        <end position="129"/>
    </location>
</feature>
<dbReference type="PANTHER" id="PTHR21456:SF1">
    <property type="entry name" value="C2 NT-TYPE DOMAIN-CONTAINING PROTEIN"/>
    <property type="match status" value="1"/>
</dbReference>
<evidence type="ECO:0000256" key="1">
    <source>
        <dbReference type="ARBA" id="ARBA00034780"/>
    </source>
</evidence>
<protein>
    <recommendedName>
        <fullName evidence="3">C2 NT-type domain-containing protein</fullName>
    </recommendedName>
</protein>
<sequence length="282" mass="29860">MTASIMSGVLDPCICRVSIRKEVKGGKSSQKLGFADVNLAEYAGAGSSFRRYLLKGYDSRSRQDNSMLKINISMTLLSGDPCFKAPKSKTLMLTTRGEEDLQPENKGASDDESGASIASNSSGFGSLPWPNHTDTIDGIDICPGGDSASCKKAPTVSVSSSLGHKRSGSSGSMYSRASDSPSTVTGSHSRQSSTGLFLPTHVSAGQKLETSACIEKKVYSTRLDADELVNDLIQATDFQSKDSAEVSGLQLYVGRDGSTVLGSRQSSCQISGVFEQVIIDQR</sequence>
<feature type="compositionally biased region" description="Polar residues" evidence="2">
    <location>
        <begin position="181"/>
        <end position="193"/>
    </location>
</feature>
<evidence type="ECO:0000313" key="4">
    <source>
        <dbReference type="EMBL" id="KAK2178454.1"/>
    </source>
</evidence>
<evidence type="ECO:0000256" key="2">
    <source>
        <dbReference type="SAM" id="MobiDB-lite"/>
    </source>
</evidence>
<evidence type="ECO:0000313" key="5">
    <source>
        <dbReference type="Proteomes" id="UP001209878"/>
    </source>
</evidence>
<feature type="compositionally biased region" description="Low complexity" evidence="2">
    <location>
        <begin position="157"/>
        <end position="180"/>
    </location>
</feature>
<gene>
    <name evidence="4" type="ORF">NP493_543g03025</name>
</gene>
<name>A0AAD9KW29_RIDPI</name>